<protein>
    <submittedName>
        <fullName evidence="1">Uncharacterized protein</fullName>
    </submittedName>
</protein>
<gene>
    <name evidence="1" type="ORF">IAC52_01245</name>
</gene>
<proteinExistence type="predicted"/>
<dbReference type="Proteomes" id="UP000824070">
    <property type="component" value="Unassembled WGS sequence"/>
</dbReference>
<dbReference type="EMBL" id="DVMV01000010">
    <property type="protein sequence ID" value="HIU44905.1"/>
    <property type="molecule type" value="Genomic_DNA"/>
</dbReference>
<evidence type="ECO:0000313" key="1">
    <source>
        <dbReference type="EMBL" id="HIU44905.1"/>
    </source>
</evidence>
<evidence type="ECO:0000313" key="2">
    <source>
        <dbReference type="Proteomes" id="UP000824070"/>
    </source>
</evidence>
<accession>A0A9D1LN30</accession>
<reference evidence="1" key="2">
    <citation type="journal article" date="2021" name="PeerJ">
        <title>Extensive microbial diversity within the chicken gut microbiome revealed by metagenomics and culture.</title>
        <authorList>
            <person name="Gilroy R."/>
            <person name="Ravi A."/>
            <person name="Getino M."/>
            <person name="Pursley I."/>
            <person name="Horton D.L."/>
            <person name="Alikhan N.F."/>
            <person name="Baker D."/>
            <person name="Gharbi K."/>
            <person name="Hall N."/>
            <person name="Watson M."/>
            <person name="Adriaenssens E.M."/>
            <person name="Foster-Nyarko E."/>
            <person name="Jarju S."/>
            <person name="Secka A."/>
            <person name="Antonio M."/>
            <person name="Oren A."/>
            <person name="Chaudhuri R.R."/>
            <person name="La Ragione R."/>
            <person name="Hildebrand F."/>
            <person name="Pallen M.J."/>
        </authorList>
    </citation>
    <scope>NUCLEOTIDE SEQUENCE</scope>
    <source>
        <strain evidence="1">ChiGjej1B1-22543</strain>
    </source>
</reference>
<dbReference type="AlphaFoldDB" id="A0A9D1LN30"/>
<name>A0A9D1LN30_9FIRM</name>
<sequence length="146" mass="15958">MKIAVCQIGEEDCGELLPLLLFERARSCIKWGCAVLAIRVDGLVKAESASHLQRICDEGGLICFIADLRGKTILKPRKSPTHFAEDAFFLNDVAAFANPTWLCLRKEQMPPHGDVFLLDGGCFCFRDGKRLCSVPGSGAMLIKACA</sequence>
<comment type="caution">
    <text evidence="1">The sequence shown here is derived from an EMBL/GenBank/DDBJ whole genome shotgun (WGS) entry which is preliminary data.</text>
</comment>
<reference evidence="1" key="1">
    <citation type="submission" date="2020-10" db="EMBL/GenBank/DDBJ databases">
        <authorList>
            <person name="Gilroy R."/>
        </authorList>
    </citation>
    <scope>NUCLEOTIDE SEQUENCE</scope>
    <source>
        <strain evidence="1">ChiGjej1B1-22543</strain>
    </source>
</reference>
<organism evidence="1 2">
    <name type="scientific">Candidatus Alloenteromonas pullicola</name>
    <dbReference type="NCBI Taxonomy" id="2840784"/>
    <lineage>
        <taxon>Bacteria</taxon>
        <taxon>Bacillati</taxon>
        <taxon>Bacillota</taxon>
        <taxon>Bacillota incertae sedis</taxon>
        <taxon>Candidatus Alloenteromonas</taxon>
    </lineage>
</organism>